<evidence type="ECO:0000313" key="2">
    <source>
        <dbReference type="Proteomes" id="UP000886724"/>
    </source>
</evidence>
<dbReference type="Proteomes" id="UP000886724">
    <property type="component" value="Unassembled WGS sequence"/>
</dbReference>
<reference evidence="1" key="1">
    <citation type="journal article" date="2021" name="PeerJ">
        <title>Extensive microbial diversity within the chicken gut microbiome revealed by metagenomics and culture.</title>
        <authorList>
            <person name="Gilroy R."/>
            <person name="Ravi A."/>
            <person name="Getino M."/>
            <person name="Pursley I."/>
            <person name="Horton D.L."/>
            <person name="Alikhan N.F."/>
            <person name="Baker D."/>
            <person name="Gharbi K."/>
            <person name="Hall N."/>
            <person name="Watson M."/>
            <person name="Adriaenssens E.M."/>
            <person name="Foster-Nyarko E."/>
            <person name="Jarju S."/>
            <person name="Secka A."/>
            <person name="Antonio M."/>
            <person name="Oren A."/>
            <person name="Chaudhuri R.R."/>
            <person name="La Ragione R."/>
            <person name="Hildebrand F."/>
            <person name="Pallen M.J."/>
        </authorList>
    </citation>
    <scope>NUCLEOTIDE SEQUENCE</scope>
    <source>
        <strain evidence="1">ChiGjej1B1-14440</strain>
    </source>
</reference>
<dbReference type="AlphaFoldDB" id="A0A9D2BMB6"/>
<reference evidence="1" key="2">
    <citation type="submission" date="2021-04" db="EMBL/GenBank/DDBJ databases">
        <authorList>
            <person name="Gilroy R."/>
        </authorList>
    </citation>
    <scope>NUCLEOTIDE SEQUENCE</scope>
    <source>
        <strain evidence="1">ChiGjej1B1-14440</strain>
    </source>
</reference>
<comment type="caution">
    <text evidence="1">The sequence shown here is derived from an EMBL/GenBank/DDBJ whole genome shotgun (WGS) entry which is preliminary data.</text>
</comment>
<evidence type="ECO:0000313" key="1">
    <source>
        <dbReference type="EMBL" id="HIX80757.1"/>
    </source>
</evidence>
<protein>
    <submittedName>
        <fullName evidence="1">Uncharacterized protein</fullName>
    </submittedName>
</protein>
<gene>
    <name evidence="1" type="ORF">H9980_02155</name>
</gene>
<organism evidence="1 2">
    <name type="scientific">Candidatus Erysipelatoclostridium merdavium</name>
    <dbReference type="NCBI Taxonomy" id="2838566"/>
    <lineage>
        <taxon>Bacteria</taxon>
        <taxon>Bacillati</taxon>
        <taxon>Bacillota</taxon>
        <taxon>Erysipelotrichia</taxon>
        <taxon>Erysipelotrichales</taxon>
        <taxon>Erysipelotrichales incertae sedis</taxon>
    </lineage>
</organism>
<accession>A0A9D2BMB6</accession>
<dbReference type="EMBL" id="DXET01000055">
    <property type="protein sequence ID" value="HIX80757.1"/>
    <property type="molecule type" value="Genomic_DNA"/>
</dbReference>
<sequence length="90" mass="10819">MLYIKEDVKEQAMEKYGFKKCKKPYNMLYYLCIAKGIQVIYIGEGIFVQHWEDDDPRIHKRPNCRYRSDDTVTDILFDMIQDGFVVKKPF</sequence>
<name>A0A9D2BMB6_9FIRM</name>
<proteinExistence type="predicted"/>